<keyword evidence="10" id="KW-1185">Reference proteome</keyword>
<gene>
    <name evidence="9" type="ORF">IWQ62_002034</name>
</gene>
<dbReference type="OrthoDB" id="5584602at2759"/>
<dbReference type="Pfam" id="PF04182">
    <property type="entry name" value="B-block_TFIIIC"/>
    <property type="match status" value="1"/>
</dbReference>
<evidence type="ECO:0000259" key="8">
    <source>
        <dbReference type="Pfam" id="PF20222"/>
    </source>
</evidence>
<keyword evidence="4" id="KW-0804">Transcription</keyword>
<dbReference type="PANTHER" id="PTHR15180">
    <property type="entry name" value="GENERAL TRANSCRIPTION FACTOR 3C POLYPEPTIDE 1"/>
    <property type="match status" value="1"/>
</dbReference>
<feature type="region of interest" description="Disordered" evidence="6">
    <location>
        <begin position="493"/>
        <end position="520"/>
    </location>
</feature>
<feature type="region of interest" description="Disordered" evidence="6">
    <location>
        <begin position="1919"/>
        <end position="1946"/>
    </location>
</feature>
<evidence type="ECO:0000256" key="4">
    <source>
        <dbReference type="ARBA" id="ARBA00023163"/>
    </source>
</evidence>
<dbReference type="Pfam" id="PF20222">
    <property type="entry name" value="DUF6581"/>
    <property type="match status" value="1"/>
</dbReference>
<feature type="region of interest" description="Disordered" evidence="6">
    <location>
        <begin position="411"/>
        <end position="451"/>
    </location>
</feature>
<evidence type="ECO:0000313" key="10">
    <source>
        <dbReference type="Proteomes" id="UP001150925"/>
    </source>
</evidence>
<feature type="region of interest" description="Disordered" evidence="6">
    <location>
        <begin position="837"/>
        <end position="860"/>
    </location>
</feature>
<keyword evidence="2" id="KW-0597">Phosphoprotein</keyword>
<evidence type="ECO:0000259" key="7">
    <source>
        <dbReference type="Pfam" id="PF04182"/>
    </source>
</evidence>
<feature type="domain" description="Transcription factor tau subunit sfc3/Tfc3 C-terminal" evidence="8">
    <location>
        <begin position="1900"/>
        <end position="2106"/>
    </location>
</feature>
<name>A0A9W8E8E8_9FUNG</name>
<comment type="subcellular location">
    <subcellularLocation>
        <location evidence="1">Nucleus</location>
    </subcellularLocation>
</comment>
<dbReference type="Gene3D" id="3.30.40.10">
    <property type="entry name" value="Zinc/RING finger domain, C3HC4 (zinc finger)"/>
    <property type="match status" value="1"/>
</dbReference>
<evidence type="ECO:0000256" key="6">
    <source>
        <dbReference type="SAM" id="MobiDB-lite"/>
    </source>
</evidence>
<feature type="compositionally biased region" description="Polar residues" evidence="6">
    <location>
        <begin position="845"/>
        <end position="860"/>
    </location>
</feature>
<feature type="compositionally biased region" description="Low complexity" evidence="6">
    <location>
        <begin position="37"/>
        <end position="54"/>
    </location>
</feature>
<dbReference type="GO" id="GO:0003677">
    <property type="term" value="F:DNA binding"/>
    <property type="evidence" value="ECO:0007669"/>
    <property type="project" value="UniProtKB-KW"/>
</dbReference>
<feature type="domain" description="B-block binding subunit of TFIIIC" evidence="7">
    <location>
        <begin position="248"/>
        <end position="312"/>
    </location>
</feature>
<proteinExistence type="predicted"/>
<dbReference type="PANTHER" id="PTHR15180:SF1">
    <property type="entry name" value="GENERAL TRANSCRIPTION FACTOR 3C POLYPEPTIDE 1"/>
    <property type="match status" value="1"/>
</dbReference>
<keyword evidence="5" id="KW-0539">Nucleus</keyword>
<dbReference type="Proteomes" id="UP001150925">
    <property type="component" value="Unassembled WGS sequence"/>
</dbReference>
<feature type="compositionally biased region" description="Acidic residues" evidence="6">
    <location>
        <begin position="430"/>
        <end position="445"/>
    </location>
</feature>
<dbReference type="SUPFAM" id="SSF57903">
    <property type="entry name" value="FYVE/PHD zinc finger"/>
    <property type="match status" value="1"/>
</dbReference>
<dbReference type="InterPro" id="IPR046488">
    <property type="entry name" value="Sfc3/Tfc3_C"/>
</dbReference>
<organism evidence="9 10">
    <name type="scientific">Dispira parvispora</name>
    <dbReference type="NCBI Taxonomy" id="1520584"/>
    <lineage>
        <taxon>Eukaryota</taxon>
        <taxon>Fungi</taxon>
        <taxon>Fungi incertae sedis</taxon>
        <taxon>Zoopagomycota</taxon>
        <taxon>Kickxellomycotina</taxon>
        <taxon>Dimargaritomycetes</taxon>
        <taxon>Dimargaritales</taxon>
        <taxon>Dimargaritaceae</taxon>
        <taxon>Dispira</taxon>
    </lineage>
</organism>
<feature type="region of interest" description="Disordered" evidence="6">
    <location>
        <begin position="986"/>
        <end position="1011"/>
    </location>
</feature>
<feature type="compositionally biased region" description="Polar residues" evidence="6">
    <location>
        <begin position="719"/>
        <end position="729"/>
    </location>
</feature>
<dbReference type="GO" id="GO:0042791">
    <property type="term" value="P:5S class rRNA transcription by RNA polymerase III"/>
    <property type="evidence" value="ECO:0007669"/>
    <property type="project" value="TreeGrafter"/>
</dbReference>
<dbReference type="InterPro" id="IPR011011">
    <property type="entry name" value="Znf_FYVE_PHD"/>
</dbReference>
<dbReference type="EMBL" id="JANBPY010000386">
    <property type="protein sequence ID" value="KAJ1967147.1"/>
    <property type="molecule type" value="Genomic_DNA"/>
</dbReference>
<evidence type="ECO:0000256" key="2">
    <source>
        <dbReference type="ARBA" id="ARBA00022553"/>
    </source>
</evidence>
<evidence type="ECO:0000256" key="1">
    <source>
        <dbReference type="ARBA" id="ARBA00004123"/>
    </source>
</evidence>
<dbReference type="GO" id="GO:0006384">
    <property type="term" value="P:transcription initiation at RNA polymerase III promoter"/>
    <property type="evidence" value="ECO:0007669"/>
    <property type="project" value="InterPro"/>
</dbReference>
<sequence>MALDDLLAYISKQIALDGEFGSSLERIWEFAHEFHTTTTPQSPTLSDSTPTDTSNGSQPKSLDPAYKALVWRWLCRLPGYNFLLIPAHGLSFKIEKTTSMDTPAKPKRGSKRKAVDDTAAKDLPPLPNQSVNASLSRRLGLALTLSDTPHAEDIRVVYSTDPHMQQQIGQEAGQVMTDFPDFPPDQLEDVIYERHHTRLVTNPVSDQPTDHQDEPSFVLVIQASRDKIFSHLLLGQRDVTLVNQSAGYVVLQAIARYRHAGITGVELNEILHVDPRSMFHYLRVLHEHQLITKQSVIKERSQSALCHHVAFTASSVSHEMTSTAVQRPLGTPAKSKYNADNSPLTFDQPRLFITRCLEQATNRTLLYSDLRDRCGEGRAGEYYRKAFTRMIIWMCERGYTEKINVPTTHISLPETTPATEDDVGTQQDSDAMDTDGVDGSSDEEPSPTKKILQSKRKVLCVRLLRPYTAASESTDITTKKYIHPHPIPYHPVPPTVAPLSEPAEPSGATRKGKARSGSSSLMAVRPSLLRTKQAALYYPGQESPLNISSIAKRPPLILGHKSDDEDGLLPQGPKVFLPQEIQLYQLLAQTGDTGTTIEDLMAQLPMANARGVGRDLEQLMAKSSAKQAYTPSTVSVKVQLQDDGTCQPLSDPYALQELIPKHRLTGVLENVGRLRRRRIMMSNPDDPLIALWARSYFAIPACTKSLPWNSKAKEENPPIQASETVSHSMASPVHTGGPLPPAINGRQVGNGQSDLSHSDFEQCAIVENHCQHCRKKKTHLHLIKCGSCQRNFHLSCVSATSSVDPVLSSWCCSEACKRQATQPGVLDKAPHITESLASKYKRTPHNSPSTPRQRKGVTNEQRQEVLLEMLRDSNGILMINEDFTVEFTKKFNEKYETLPHRVDKRTLLRLSKNLATRGEVHVQQVSFPLLTGRLMHTTLLQKPGLDAAAVKSYLSRVADKHALHKQTLTPVKTEKVHVEGNPIIIRSKPTPVSKRGPQDSVEDRANSPTDGSPGSFNYDAWIRSYDLGYIHSKFRRAKLLHLWLLSFLNTVGNVDHEYVFPHHCFRAITLYRSLPLSLYLQLVSLRRVLSGGRGAPTSLPLPSEMLDTANGSIELDDQGTTSIDPVNDLFEYLYEHRNADIPVSDIPSRFHRSLFQSYFYFRSYIDNVLAVLCALHILHPVQRDVEDVTEDVTFEKLVNDVERSVSTNGTDTEWTLQSRERRTDLVYQLATTAPVKIVSSEPRCSGIYRILPTCTEEDVNKYWEELEYVCNTVREQELDTTKTKDSQPLRKELARSTLGHAQILPQIVLPPKVAEALVYTNARGHDPLRYMTYPPSWTTFVLLTAEQRKQLDGFINTVTGETPLMDYPQCNSIASAMGLPLAQVFAHYRRSEFTRQKRLLKMANTSQPKGNKRTQLRQFLSATFDATASRDNKEAEPSKSTVVGIAKRIPRFEKRIRKAQALNLLAPHRPDSKRLRGYQQDDTVILEQADELMAQVKPRWLSNMNVRSERIRQQWDPSMDEHLCQFYVVMHHSIQDSLQRFLWVPALLCFPDSGTLMAYQYCASHPVVPLKALELLFWVDQHRTTLPADQFQKEYSARVEDLLPTLLVAYKVRNRLSNRLRHRFNRLRSRRDYPDRIRHLHQHWNHYYHYGVREGHIPSYTAQAQERKQFIEGQQDEVVRHWLAYWRQQLLNNANTTVQAFREQYMDSTTVRDLARIADYDDYDFNLIYTWMMHELRLTRNVINPSVQAFDNTWYLDGSVYIRYWDRFINGDLKDISLSEVQRLNRLALGANPLPTEIKPKHAGPNATSAQTRSKKKLMSADERYRLSTTTVKVLGYRLPEAGTPVKSIFSVEPVESGKEYWYKLDESCGTQSENTPYHSGALLIPCPLHWEFLLHQCCTTAKQQEVLQQATFSTRLNPNTWQFNPQGNSNGSVQEPSSSGKLAGESEQRAMTLVQSLIKMILLTPAKTYDPIQAISILNNCERLTPHSVDQAIDRMKAQGAITRMRTKARNIPGRGYNVSETFLSALVTHYPQAFFRQSQTLLTRFEATLPGAPLDQRLELGQLISSGAIATALEIVANGRGAVGSVHFKDLPDINYDFLRQEYQHPRTRTLAFLYYNYYLDPCDSLPRGMPLQVDRSMKDDIATNEDLDNAVVALVEESGESGRTAGELVKLLRATPEFQPIADRAVVNSLGRLCEPFATTDSKRDCPRRLVAVGFYHIRYVVPEFISPWSVALSRFETTEQDNSGSHANYSDLTVLNPKDTSDRMVPRVWRDIQGRTVPYILYNCLRAVLHTVARSPGITRDNIGRSLRIALCPAEVDELLERLVQQNLVEVAFISQPAKPSLFSPLRSFELTNELRVTDSYVACYTARSTYVCDYPEGWA</sequence>
<feature type="region of interest" description="Disordered" evidence="6">
    <location>
        <begin position="709"/>
        <end position="753"/>
    </location>
</feature>
<accession>A0A9W8E8E8</accession>
<feature type="region of interest" description="Disordered" evidence="6">
    <location>
        <begin position="37"/>
        <end position="60"/>
    </location>
</feature>
<evidence type="ECO:0000256" key="3">
    <source>
        <dbReference type="ARBA" id="ARBA00023125"/>
    </source>
</evidence>
<dbReference type="CDD" id="cd15489">
    <property type="entry name" value="PHD_SF"/>
    <property type="match status" value="1"/>
</dbReference>
<feature type="compositionally biased region" description="Polar residues" evidence="6">
    <location>
        <begin position="1919"/>
        <end position="1941"/>
    </location>
</feature>
<dbReference type="InterPro" id="IPR013083">
    <property type="entry name" value="Znf_RING/FYVE/PHD"/>
</dbReference>
<dbReference type="GO" id="GO:0005634">
    <property type="term" value="C:nucleus"/>
    <property type="evidence" value="ECO:0007669"/>
    <property type="project" value="UniProtKB-SubCell"/>
</dbReference>
<dbReference type="GO" id="GO:0000127">
    <property type="term" value="C:transcription factor TFIIIC complex"/>
    <property type="evidence" value="ECO:0007669"/>
    <property type="project" value="InterPro"/>
</dbReference>
<dbReference type="InterPro" id="IPR007309">
    <property type="entry name" value="TFIIIC_Bblock-bd"/>
</dbReference>
<reference evidence="9" key="1">
    <citation type="submission" date="2022-07" db="EMBL/GenBank/DDBJ databases">
        <title>Phylogenomic reconstructions and comparative analyses of Kickxellomycotina fungi.</title>
        <authorList>
            <person name="Reynolds N.K."/>
            <person name="Stajich J.E."/>
            <person name="Barry K."/>
            <person name="Grigoriev I.V."/>
            <person name="Crous P."/>
            <person name="Smith M.E."/>
        </authorList>
    </citation>
    <scope>NUCLEOTIDE SEQUENCE</scope>
    <source>
        <strain evidence="9">RSA 1196</strain>
    </source>
</reference>
<evidence type="ECO:0000313" key="9">
    <source>
        <dbReference type="EMBL" id="KAJ1967147.1"/>
    </source>
</evidence>
<evidence type="ECO:0000256" key="5">
    <source>
        <dbReference type="ARBA" id="ARBA00023242"/>
    </source>
</evidence>
<keyword evidence="3" id="KW-0238">DNA-binding</keyword>
<comment type="caution">
    <text evidence="9">The sequence shown here is derived from an EMBL/GenBank/DDBJ whole genome shotgun (WGS) entry which is preliminary data.</text>
</comment>
<dbReference type="InterPro" id="IPR044210">
    <property type="entry name" value="Tfc3-like"/>
</dbReference>
<feature type="region of interest" description="Disordered" evidence="6">
    <location>
        <begin position="100"/>
        <end position="131"/>
    </location>
</feature>
<protein>
    <submittedName>
        <fullName evidence="9">Uncharacterized protein</fullName>
    </submittedName>
</protein>
<feature type="compositionally biased region" description="Polar residues" evidence="6">
    <location>
        <begin position="411"/>
        <end position="429"/>
    </location>
</feature>